<dbReference type="SUPFAM" id="SSF49265">
    <property type="entry name" value="Fibronectin type III"/>
    <property type="match status" value="1"/>
</dbReference>
<organism evidence="5 6">
    <name type="scientific">Pendulispora brunnea</name>
    <dbReference type="NCBI Taxonomy" id="2905690"/>
    <lineage>
        <taxon>Bacteria</taxon>
        <taxon>Pseudomonadati</taxon>
        <taxon>Myxococcota</taxon>
        <taxon>Myxococcia</taxon>
        <taxon>Myxococcales</taxon>
        <taxon>Sorangiineae</taxon>
        <taxon>Pendulisporaceae</taxon>
        <taxon>Pendulispora</taxon>
    </lineage>
</organism>
<keyword evidence="1" id="KW-0732">Signal</keyword>
<dbReference type="Proteomes" id="UP001379533">
    <property type="component" value="Chromosome"/>
</dbReference>
<protein>
    <submittedName>
        <fullName evidence="5">Discoidin domain-containing protein</fullName>
    </submittedName>
</protein>
<dbReference type="CDD" id="cd00063">
    <property type="entry name" value="FN3"/>
    <property type="match status" value="1"/>
</dbReference>
<dbReference type="Gene3D" id="2.60.40.10">
    <property type="entry name" value="Immunoglobulins"/>
    <property type="match status" value="1"/>
</dbReference>
<evidence type="ECO:0000313" key="6">
    <source>
        <dbReference type="Proteomes" id="UP001379533"/>
    </source>
</evidence>
<dbReference type="InterPro" id="IPR008979">
    <property type="entry name" value="Galactose-bd-like_sf"/>
</dbReference>
<dbReference type="Pfam" id="PF00041">
    <property type="entry name" value="fn3"/>
    <property type="match status" value="1"/>
</dbReference>
<dbReference type="InterPro" id="IPR039331">
    <property type="entry name" value="PAPs-like"/>
</dbReference>
<dbReference type="Gene3D" id="2.60.120.260">
    <property type="entry name" value="Galactose-binding domain-like"/>
    <property type="match status" value="1"/>
</dbReference>
<dbReference type="InterPro" id="IPR006311">
    <property type="entry name" value="TAT_signal"/>
</dbReference>
<dbReference type="InterPro" id="IPR000421">
    <property type="entry name" value="FA58C"/>
</dbReference>
<feature type="domain" description="F5/8 type C" evidence="3">
    <location>
        <begin position="28"/>
        <end position="170"/>
    </location>
</feature>
<dbReference type="PROSITE" id="PS50022">
    <property type="entry name" value="FA58C_3"/>
    <property type="match status" value="1"/>
</dbReference>
<dbReference type="PANTHER" id="PTHR22953:SF153">
    <property type="entry name" value="PURPLE ACID PHOSPHATASE"/>
    <property type="match status" value="1"/>
</dbReference>
<feature type="region of interest" description="Disordered" evidence="2">
    <location>
        <begin position="55"/>
        <end position="79"/>
    </location>
</feature>
<dbReference type="InterPro" id="IPR013783">
    <property type="entry name" value="Ig-like_fold"/>
</dbReference>
<dbReference type="EMBL" id="CP089982">
    <property type="protein sequence ID" value="WXA94488.1"/>
    <property type="molecule type" value="Genomic_DNA"/>
</dbReference>
<evidence type="ECO:0000259" key="3">
    <source>
        <dbReference type="PROSITE" id="PS50022"/>
    </source>
</evidence>
<feature type="domain" description="Fibronectin type-III" evidence="4">
    <location>
        <begin position="182"/>
        <end position="269"/>
    </location>
</feature>
<sequence length="543" mass="58301">MNSGPHRSRRSRLFSISILGAGVAVAFAMPPAVRAQSRAADVLLSQGKRVIVSSSESTEFGGPKALDGNSSTRWASEEGPNPQWIRVDFGERAAIHRVKLSWEAAYAKKYRLEISDNGWQWTTVRTITNGDGNTDDLTGFTERARYLRLVATERGTAYGYSLWELQAYGVPDSVGDTEAPSAPAALNSAGVTTSGVELRWNASTDNINVTGYDVLRNGAVVATTQSSPYTDSGLSPATSYTYTVRARDAAGNLSASSSALTVSTRTGPDAHPFVIAGAGDIADQCTAADPNCIHPKTAALVSAIAPAVVITMGDNQYDDAHLSDFQNYFDKTWGKFKSIMHPVPGNHETYDNTAYAGYKSYFGQIATPKGKLYYSWDMGNWHFLALDSNDFVPKEFADVAADPAQLAWVKSDLAATTKPCIAVYYHHPRFSSGDHGDNLGLASLWSTLVSNKVDLVLNGHDHHYERFVPQDASGNASSLGPVEVLSGNGGMTPYDISAAHSTTAKLISDFGVIKLHLTDSTFATQLVGVDGMVLDSSPIYTCH</sequence>
<dbReference type="Pfam" id="PF00149">
    <property type="entry name" value="Metallophos"/>
    <property type="match status" value="1"/>
</dbReference>
<gene>
    <name evidence="5" type="ORF">LZC95_49595</name>
</gene>
<dbReference type="PROSITE" id="PS50853">
    <property type="entry name" value="FN3"/>
    <property type="match status" value="1"/>
</dbReference>
<dbReference type="SUPFAM" id="SSF49785">
    <property type="entry name" value="Galactose-binding domain-like"/>
    <property type="match status" value="1"/>
</dbReference>
<dbReference type="InterPro" id="IPR036116">
    <property type="entry name" value="FN3_sf"/>
</dbReference>
<evidence type="ECO:0000256" key="2">
    <source>
        <dbReference type="SAM" id="MobiDB-lite"/>
    </source>
</evidence>
<dbReference type="InterPro" id="IPR029052">
    <property type="entry name" value="Metallo-depent_PP-like"/>
</dbReference>
<evidence type="ECO:0000256" key="1">
    <source>
        <dbReference type="ARBA" id="ARBA00022729"/>
    </source>
</evidence>
<dbReference type="PANTHER" id="PTHR22953">
    <property type="entry name" value="ACID PHOSPHATASE RELATED"/>
    <property type="match status" value="1"/>
</dbReference>
<dbReference type="Pfam" id="PF00754">
    <property type="entry name" value="F5_F8_type_C"/>
    <property type="match status" value="1"/>
</dbReference>
<proteinExistence type="predicted"/>
<dbReference type="SUPFAM" id="SSF56300">
    <property type="entry name" value="Metallo-dependent phosphatases"/>
    <property type="match status" value="1"/>
</dbReference>
<evidence type="ECO:0000259" key="4">
    <source>
        <dbReference type="PROSITE" id="PS50853"/>
    </source>
</evidence>
<dbReference type="RefSeq" id="WP_394845097.1">
    <property type="nucleotide sequence ID" value="NZ_CP089982.1"/>
</dbReference>
<dbReference type="PROSITE" id="PS51318">
    <property type="entry name" value="TAT"/>
    <property type="match status" value="1"/>
</dbReference>
<dbReference type="InterPro" id="IPR003961">
    <property type="entry name" value="FN3_dom"/>
</dbReference>
<dbReference type="Gene3D" id="3.60.21.10">
    <property type="match status" value="1"/>
</dbReference>
<accession>A0ABZ2K723</accession>
<reference evidence="5 6" key="1">
    <citation type="submission" date="2021-12" db="EMBL/GenBank/DDBJ databases">
        <title>Discovery of the Pendulisporaceae a myxobacterial family with distinct sporulation behavior and unique specialized metabolism.</title>
        <authorList>
            <person name="Garcia R."/>
            <person name="Popoff A."/>
            <person name="Bader C.D."/>
            <person name="Loehr J."/>
            <person name="Walesch S."/>
            <person name="Walt C."/>
            <person name="Boldt J."/>
            <person name="Bunk B."/>
            <person name="Haeckl F.J.F.P.J."/>
            <person name="Gunesch A.P."/>
            <person name="Birkelbach J."/>
            <person name="Nuebel U."/>
            <person name="Pietschmann T."/>
            <person name="Bach T."/>
            <person name="Mueller R."/>
        </authorList>
    </citation>
    <scope>NUCLEOTIDE SEQUENCE [LARGE SCALE GENOMIC DNA]</scope>
    <source>
        <strain evidence="5 6">MSr12523</strain>
    </source>
</reference>
<keyword evidence="6" id="KW-1185">Reference proteome</keyword>
<evidence type="ECO:0000313" key="5">
    <source>
        <dbReference type="EMBL" id="WXA94488.1"/>
    </source>
</evidence>
<dbReference type="InterPro" id="IPR004843">
    <property type="entry name" value="Calcineurin-like_PHP"/>
</dbReference>
<name>A0ABZ2K723_9BACT</name>
<dbReference type="SMART" id="SM00060">
    <property type="entry name" value="FN3"/>
    <property type="match status" value="2"/>
</dbReference>